<dbReference type="EMBL" id="CP084506">
    <property type="protein sequence ID" value="UCQ01590.1"/>
    <property type="molecule type" value="Genomic_DNA"/>
</dbReference>
<keyword evidence="2" id="KW-1185">Reference proteome</keyword>
<dbReference type="Proteomes" id="UP000245918">
    <property type="component" value="Chromosome"/>
</dbReference>
<sequence>MKKVSTLLIVMGLSGGVCLLGSLLFLAAIYLDKASVMSLLGLAPR</sequence>
<gene>
    <name evidence="1" type="ORF">DCL27_07485</name>
</gene>
<reference evidence="1" key="1">
    <citation type="submission" date="2021-09" db="EMBL/GenBank/DDBJ databases">
        <title>Comparative genomics of Edwardsiella genus reveals species-based diversity.</title>
        <authorList>
            <person name="Tekedar H.C."/>
            <person name="Kumru S."/>
            <person name="Waldbieser G.C."/>
            <person name="Reichley S.R."/>
            <person name="Lawrence M.L."/>
            <person name="Griffin M.J."/>
        </authorList>
    </citation>
    <scope>NUCLEOTIDE SEQUENCE</scope>
    <source>
        <strain evidence="1">ATCC 15947</strain>
    </source>
</reference>
<evidence type="ECO:0000313" key="2">
    <source>
        <dbReference type="Proteomes" id="UP000245918"/>
    </source>
</evidence>
<evidence type="ECO:0000313" key="1">
    <source>
        <dbReference type="EMBL" id="UCQ01590.1"/>
    </source>
</evidence>
<name>A0AC61TM85_EDWTA</name>
<protein>
    <submittedName>
        <fullName evidence="1">Uncharacterized protein</fullName>
    </submittedName>
</protein>
<proteinExistence type="predicted"/>
<organism evidence="1 2">
    <name type="scientific">Edwardsiella tarda ATCC 15947 = NBRC 105688</name>
    <dbReference type="NCBI Taxonomy" id="667121"/>
    <lineage>
        <taxon>Bacteria</taxon>
        <taxon>Pseudomonadati</taxon>
        <taxon>Pseudomonadota</taxon>
        <taxon>Gammaproteobacteria</taxon>
        <taxon>Enterobacterales</taxon>
        <taxon>Hafniaceae</taxon>
        <taxon>Edwardsiella</taxon>
    </lineage>
</organism>
<accession>A0AC61TM85</accession>